<dbReference type="PANTHER" id="PTHR36836:SF1">
    <property type="entry name" value="COLANIC ACID BIOSYNTHESIS PROTEIN WCAK"/>
    <property type="match status" value="1"/>
</dbReference>
<keyword evidence="2" id="KW-0808">Transferase</keyword>
<comment type="caution">
    <text evidence="2">The sequence shown here is derived from an EMBL/GenBank/DDBJ whole genome shotgun (WGS) entry which is preliminary data.</text>
</comment>
<dbReference type="Proteomes" id="UP001238450">
    <property type="component" value="Unassembled WGS sequence"/>
</dbReference>
<reference evidence="2 3" key="1">
    <citation type="submission" date="2023-07" db="EMBL/GenBank/DDBJ databases">
        <title>Genomic Encyclopedia of Type Strains, Phase IV (KMG-IV): sequencing the most valuable type-strain genomes for metagenomic binning, comparative biology and taxonomic classification.</title>
        <authorList>
            <person name="Goeker M."/>
        </authorList>
    </citation>
    <scope>NUCLEOTIDE SEQUENCE [LARGE SCALE GENOMIC DNA]</scope>
    <source>
        <strain evidence="2 3">DSM 46876</strain>
    </source>
</reference>
<evidence type="ECO:0000259" key="1">
    <source>
        <dbReference type="Pfam" id="PF04230"/>
    </source>
</evidence>
<dbReference type="InterPro" id="IPR007345">
    <property type="entry name" value="Polysacch_pyruvyl_Trfase"/>
</dbReference>
<dbReference type="Pfam" id="PF04230">
    <property type="entry name" value="PS_pyruv_trans"/>
    <property type="match status" value="1"/>
</dbReference>
<dbReference type="EMBL" id="JAUSUV010000004">
    <property type="protein sequence ID" value="MDQ0417005.1"/>
    <property type="molecule type" value="Genomic_DNA"/>
</dbReference>
<dbReference type="PANTHER" id="PTHR36836">
    <property type="entry name" value="COLANIC ACID BIOSYNTHESIS PROTEIN WCAK"/>
    <property type="match status" value="1"/>
</dbReference>
<evidence type="ECO:0000313" key="3">
    <source>
        <dbReference type="Proteomes" id="UP001238450"/>
    </source>
</evidence>
<feature type="domain" description="Polysaccharide pyruvyl transferase" evidence="1">
    <location>
        <begin position="13"/>
        <end position="262"/>
    </location>
</feature>
<sequence>MNIGICGYYGLGNFGDELFLKTFQQVFHEHRVFGYKGYIDHEQIDAVIIGGGDLITPYKFNSYYFPPQLSTIPTWIYGVGIVDFYPESSWSADEVEQYRQIIQKAKATFFRDPNSVEIAKRLKFHRHVQHAPDVVFSYKQPSYPINRSKSKNRIGVCIHAYENFPMKQVTTVLAELATEGYEIVCIPVVNQSNNLYADTEACKTLCQSILDLAPAGKVEIVKPEYDLETTYSYIQNLDFLLSFKLHPSLVAIRNLVPVLCVSSMSKVHSLLKYFNLDAYGCNADISDSELRKQMRFLLQTGKQKMESIRKQVQDCETWSDKCVSELKKSIQSHLG</sequence>
<proteinExistence type="predicted"/>
<dbReference type="GO" id="GO:0016740">
    <property type="term" value="F:transferase activity"/>
    <property type="evidence" value="ECO:0007669"/>
    <property type="project" value="UniProtKB-KW"/>
</dbReference>
<protein>
    <submittedName>
        <fullName evidence="2">Polysaccharide pyruvyl transferase WcaK-like protein</fullName>
    </submittedName>
</protein>
<dbReference type="AlphaFoldDB" id="A0AAJ1TDP8"/>
<name>A0AAJ1TDP8_9BACL</name>
<gene>
    <name evidence="2" type="ORF">J2Z48_001177</name>
</gene>
<dbReference type="RefSeq" id="WP_307251700.1">
    <property type="nucleotide sequence ID" value="NZ_JAUSUV010000004.1"/>
</dbReference>
<organism evidence="2 3">
    <name type="scientific">Croceifilum oryzae</name>
    <dbReference type="NCBI Taxonomy" id="1553429"/>
    <lineage>
        <taxon>Bacteria</taxon>
        <taxon>Bacillati</taxon>
        <taxon>Bacillota</taxon>
        <taxon>Bacilli</taxon>
        <taxon>Bacillales</taxon>
        <taxon>Thermoactinomycetaceae</taxon>
        <taxon>Croceifilum</taxon>
    </lineage>
</organism>
<keyword evidence="3" id="KW-1185">Reference proteome</keyword>
<evidence type="ECO:0000313" key="2">
    <source>
        <dbReference type="EMBL" id="MDQ0417005.1"/>
    </source>
</evidence>
<accession>A0AAJ1TDP8</accession>